<dbReference type="KEGG" id="vta:A0528"/>
<organism evidence="2 3">
    <name type="scientific">Vibrio tapetis subsp. tapetis</name>
    <dbReference type="NCBI Taxonomy" id="1671868"/>
    <lineage>
        <taxon>Bacteria</taxon>
        <taxon>Pseudomonadati</taxon>
        <taxon>Pseudomonadota</taxon>
        <taxon>Gammaproteobacteria</taxon>
        <taxon>Vibrionales</taxon>
        <taxon>Vibrionaceae</taxon>
        <taxon>Vibrio</taxon>
    </lineage>
</organism>
<name>A0A2N8Z9E1_9VIBR</name>
<keyword evidence="1" id="KW-0812">Transmembrane</keyword>
<protein>
    <submittedName>
        <fullName evidence="2">Uncharacterized protein</fullName>
    </submittedName>
</protein>
<dbReference type="EMBL" id="LT960611">
    <property type="protein sequence ID" value="SON48507.1"/>
    <property type="molecule type" value="Genomic_DNA"/>
</dbReference>
<dbReference type="OrthoDB" id="5887156at2"/>
<dbReference type="AlphaFoldDB" id="A0A2N8Z9E1"/>
<gene>
    <name evidence="2" type="ORF">VTAP4600_A0528</name>
</gene>
<evidence type="ECO:0000256" key="1">
    <source>
        <dbReference type="SAM" id="Phobius"/>
    </source>
</evidence>
<reference evidence="2 3" key="1">
    <citation type="submission" date="2017-10" db="EMBL/GenBank/DDBJ databases">
        <authorList>
            <person name="Banno H."/>
            <person name="Chua N.-H."/>
        </authorList>
    </citation>
    <scope>NUCLEOTIDE SEQUENCE [LARGE SCALE GENOMIC DNA]</scope>
    <source>
        <strain evidence="2">Vibrio tapetis CECT4600</strain>
    </source>
</reference>
<sequence>MRDIEIYLPCDPDWFCDGLLTVFMAIFGVALTIFIVMLFREYKKLYPRQKPNKNRSRGHSNNKRH</sequence>
<evidence type="ECO:0000313" key="2">
    <source>
        <dbReference type="EMBL" id="SON48507.1"/>
    </source>
</evidence>
<accession>A0A2N8Z9E1</accession>
<feature type="transmembrane region" description="Helical" evidence="1">
    <location>
        <begin position="20"/>
        <end position="39"/>
    </location>
</feature>
<keyword evidence="1" id="KW-1133">Transmembrane helix</keyword>
<evidence type="ECO:0000313" key="3">
    <source>
        <dbReference type="Proteomes" id="UP000235828"/>
    </source>
</evidence>
<keyword evidence="1" id="KW-0472">Membrane</keyword>
<keyword evidence="3" id="KW-1185">Reference proteome</keyword>
<proteinExistence type="predicted"/>
<dbReference type="Proteomes" id="UP000235828">
    <property type="component" value="Chromosome A"/>
</dbReference>